<gene>
    <name evidence="2" type="ORF">ERS007739_03713</name>
</gene>
<proteinExistence type="predicted"/>
<feature type="compositionally biased region" description="Polar residues" evidence="1">
    <location>
        <begin position="44"/>
        <end position="54"/>
    </location>
</feature>
<evidence type="ECO:0000313" key="2">
    <source>
        <dbReference type="EMBL" id="COZ40269.1"/>
    </source>
</evidence>
<accession>A0A916LDV5</accession>
<dbReference type="Proteomes" id="UP000039021">
    <property type="component" value="Unassembled WGS sequence"/>
</dbReference>
<evidence type="ECO:0000313" key="3">
    <source>
        <dbReference type="Proteomes" id="UP000039021"/>
    </source>
</evidence>
<dbReference type="EMBL" id="CSBK01002012">
    <property type="protein sequence ID" value="COZ40269.1"/>
    <property type="molecule type" value="Genomic_DNA"/>
</dbReference>
<feature type="compositionally biased region" description="Low complexity" evidence="1">
    <location>
        <begin position="109"/>
        <end position="124"/>
    </location>
</feature>
<comment type="caution">
    <text evidence="2">The sequence shown here is derived from an EMBL/GenBank/DDBJ whole genome shotgun (WGS) entry which is preliminary data.</text>
</comment>
<dbReference type="AlphaFoldDB" id="A0A916LDV5"/>
<feature type="region of interest" description="Disordered" evidence="1">
    <location>
        <begin position="1"/>
        <end position="64"/>
    </location>
</feature>
<sequence>MSATRSARSRPSRSTRPGSTARNRADSAVSRPAATAGTGASPLTPITETTTSGDVESVAGGGASRSRVASTFTNAASAPWSAISSNCALVSRTSLVSRNARTVADRGASISSPSSPRTSPRPSSLRTMLSCSTCTRPVRIT</sequence>
<evidence type="ECO:0000256" key="1">
    <source>
        <dbReference type="SAM" id="MobiDB-lite"/>
    </source>
</evidence>
<protein>
    <submittedName>
        <fullName evidence="2">Uncharacterized protein</fullName>
    </submittedName>
</protein>
<name>A0A916LDV5_MYCTX</name>
<organism evidence="2 3">
    <name type="scientific">Mycobacterium tuberculosis</name>
    <dbReference type="NCBI Taxonomy" id="1773"/>
    <lineage>
        <taxon>Bacteria</taxon>
        <taxon>Bacillati</taxon>
        <taxon>Actinomycetota</taxon>
        <taxon>Actinomycetes</taxon>
        <taxon>Mycobacteriales</taxon>
        <taxon>Mycobacteriaceae</taxon>
        <taxon>Mycobacterium</taxon>
        <taxon>Mycobacterium tuberculosis complex</taxon>
    </lineage>
</organism>
<reference evidence="3" key="1">
    <citation type="submission" date="2015-03" db="EMBL/GenBank/DDBJ databases">
        <authorList>
            <consortium name="Pathogen Informatics"/>
        </authorList>
    </citation>
    <scope>NUCLEOTIDE SEQUENCE [LARGE SCALE GENOMIC DNA]</scope>
    <source>
        <strain evidence="3">N09902308</strain>
    </source>
</reference>
<feature type="region of interest" description="Disordered" evidence="1">
    <location>
        <begin position="100"/>
        <end position="127"/>
    </location>
</feature>